<reference evidence="1 2" key="1">
    <citation type="journal article" date="2012" name="J. Bacteriol.">
        <title>Draft Genome Sequence Determination for Cystic Fibrosis and Chronic Granulomatous Disease Burkholderia multivorans Isolates.</title>
        <authorList>
            <person name="Varga J.J."/>
            <person name="Losada L."/>
            <person name="Zelazny A.M."/>
            <person name="Brinkac L."/>
            <person name="Harkins D."/>
            <person name="Radune D."/>
            <person name="Hostetler J."/>
            <person name="Sampaio E.P."/>
            <person name="Ronning C.M."/>
            <person name="Nierman W.C."/>
            <person name="Greenberg D.E."/>
            <person name="Holland S.M."/>
            <person name="Goldberg J.B."/>
        </authorList>
    </citation>
    <scope>NUCLEOTIDE SEQUENCE [LARGE SCALE GENOMIC DNA]</scope>
    <source>
        <strain evidence="1 2">CGD2</strain>
    </source>
</reference>
<dbReference type="Proteomes" id="UP000004535">
    <property type="component" value="Unassembled WGS sequence"/>
</dbReference>
<evidence type="ECO:0000313" key="2">
    <source>
        <dbReference type="Proteomes" id="UP000004535"/>
    </source>
</evidence>
<comment type="caution">
    <text evidence="1">The sequence shown here is derived from an EMBL/GenBank/DDBJ whole genome shotgun (WGS) entry which is preliminary data.</text>
</comment>
<gene>
    <name evidence="1" type="ORF">BURMUCGD2_3373</name>
</gene>
<dbReference type="AlphaFoldDB" id="B9BW44"/>
<protein>
    <submittedName>
        <fullName evidence="1">Uncharacterized protein</fullName>
    </submittedName>
</protein>
<accession>B9BW44</accession>
<evidence type="ECO:0000313" key="1">
    <source>
        <dbReference type="EMBL" id="EEE04861.1"/>
    </source>
</evidence>
<name>B9BW44_9BURK</name>
<sequence>MTFGDGFGREEIIVCHFFRLLCGYGWFHVASFFRPEAATL</sequence>
<dbReference type="EMBL" id="ACFC01000012">
    <property type="protein sequence ID" value="EEE04861.1"/>
    <property type="molecule type" value="Genomic_DNA"/>
</dbReference>
<organism evidence="1 2">
    <name type="scientific">Burkholderia multivorans CGD2</name>
    <dbReference type="NCBI Taxonomy" id="513052"/>
    <lineage>
        <taxon>Bacteria</taxon>
        <taxon>Pseudomonadati</taxon>
        <taxon>Pseudomonadota</taxon>
        <taxon>Betaproteobacteria</taxon>
        <taxon>Burkholderiales</taxon>
        <taxon>Burkholderiaceae</taxon>
        <taxon>Burkholderia</taxon>
        <taxon>Burkholderia cepacia complex</taxon>
    </lineage>
</organism>
<proteinExistence type="predicted"/>